<sequence>MLANRNMILSSKATSQVRTSGVFEARTLMSKSCHGPKRDGPFILNFFLAEDEDGEESVLALSSDSRPEPLKRVLCPVGEKLVLDRSSSLWRHEDDRKTFRFHEDVKDDRLKTFSTEVDNRFDEDIDTGKMKKVDHPFKACISRVHRIRS</sequence>
<reference evidence="1" key="1">
    <citation type="submission" date="2014-11" db="EMBL/GenBank/DDBJ databases">
        <authorList>
            <person name="Otto D Thomas"/>
            <person name="Naeem Raeece"/>
        </authorList>
    </citation>
    <scope>NUCLEOTIDE SEQUENCE</scope>
</reference>
<protein>
    <submittedName>
        <fullName evidence="1">Uncharacterized protein</fullName>
    </submittedName>
</protein>
<accession>A0A0G4GRC5</accession>
<proteinExistence type="predicted"/>
<dbReference type="AlphaFoldDB" id="A0A0G4GRC5"/>
<organism evidence="1">
    <name type="scientific">Chromera velia CCMP2878</name>
    <dbReference type="NCBI Taxonomy" id="1169474"/>
    <lineage>
        <taxon>Eukaryota</taxon>
        <taxon>Sar</taxon>
        <taxon>Alveolata</taxon>
        <taxon>Colpodellida</taxon>
        <taxon>Chromeraceae</taxon>
        <taxon>Chromera</taxon>
    </lineage>
</organism>
<name>A0A0G4GRC5_9ALVE</name>
<evidence type="ECO:0000313" key="1">
    <source>
        <dbReference type="EMBL" id="CEM33092.1"/>
    </source>
</evidence>
<gene>
    <name evidence="1" type="ORF">Cvel_23039</name>
</gene>
<dbReference type="EMBL" id="CDMZ01001468">
    <property type="protein sequence ID" value="CEM33092.1"/>
    <property type="molecule type" value="Genomic_DNA"/>
</dbReference>
<dbReference type="VEuPathDB" id="CryptoDB:Cvel_23039"/>